<dbReference type="PROSITE" id="PS51123">
    <property type="entry name" value="OMPA_2"/>
    <property type="match status" value="1"/>
</dbReference>
<dbReference type="EMBL" id="UOEE01000061">
    <property type="protein sequence ID" value="VAV88312.1"/>
    <property type="molecule type" value="Genomic_DNA"/>
</dbReference>
<feature type="transmembrane region" description="Helical" evidence="2">
    <location>
        <begin position="21"/>
        <end position="43"/>
    </location>
</feature>
<evidence type="ECO:0000259" key="3">
    <source>
        <dbReference type="PROSITE" id="PS51123"/>
    </source>
</evidence>
<keyword evidence="2" id="KW-1133">Transmembrane helix</keyword>
<keyword evidence="2" id="KW-0472">Membrane</keyword>
<dbReference type="Gene3D" id="3.30.1330.60">
    <property type="entry name" value="OmpA-like domain"/>
    <property type="match status" value="1"/>
</dbReference>
<evidence type="ECO:0000256" key="2">
    <source>
        <dbReference type="SAM" id="Phobius"/>
    </source>
</evidence>
<proteinExistence type="predicted"/>
<keyword evidence="1" id="KW-0175">Coiled coil</keyword>
<dbReference type="InterPro" id="IPR050330">
    <property type="entry name" value="Bact_OuterMem_StrucFunc"/>
</dbReference>
<dbReference type="InterPro" id="IPR036737">
    <property type="entry name" value="OmpA-like_sf"/>
</dbReference>
<dbReference type="PANTHER" id="PTHR30329">
    <property type="entry name" value="STATOR ELEMENT OF FLAGELLAR MOTOR COMPLEX"/>
    <property type="match status" value="1"/>
</dbReference>
<evidence type="ECO:0000313" key="4">
    <source>
        <dbReference type="EMBL" id="VAV88312.1"/>
    </source>
</evidence>
<feature type="domain" description="OmpA-like" evidence="3">
    <location>
        <begin position="215"/>
        <end position="340"/>
    </location>
</feature>
<dbReference type="Pfam" id="PF00691">
    <property type="entry name" value="OmpA"/>
    <property type="match status" value="1"/>
</dbReference>
<gene>
    <name evidence="4" type="ORF">MNBD_ALPHA06-451</name>
</gene>
<reference evidence="4" key="1">
    <citation type="submission" date="2018-06" db="EMBL/GenBank/DDBJ databases">
        <authorList>
            <person name="Zhirakovskaya E."/>
        </authorList>
    </citation>
    <scope>NUCLEOTIDE SEQUENCE</scope>
</reference>
<organism evidence="4">
    <name type="scientific">hydrothermal vent metagenome</name>
    <dbReference type="NCBI Taxonomy" id="652676"/>
    <lineage>
        <taxon>unclassified sequences</taxon>
        <taxon>metagenomes</taxon>
        <taxon>ecological metagenomes</taxon>
    </lineage>
</organism>
<name>A0A3B0R754_9ZZZZ</name>
<dbReference type="CDD" id="cd07185">
    <property type="entry name" value="OmpA_C-like"/>
    <property type="match status" value="1"/>
</dbReference>
<dbReference type="InterPro" id="IPR006665">
    <property type="entry name" value="OmpA-like"/>
</dbReference>
<feature type="coiled-coil region" evidence="1">
    <location>
        <begin position="131"/>
        <end position="165"/>
    </location>
</feature>
<protein>
    <submittedName>
        <fullName evidence="4">MotB-like protein Atu3746</fullName>
    </submittedName>
</protein>
<accession>A0A3B0R754</accession>
<keyword evidence="2" id="KW-0812">Transmembrane</keyword>
<dbReference type="SUPFAM" id="SSF103088">
    <property type="entry name" value="OmpA-like"/>
    <property type="match status" value="1"/>
</dbReference>
<dbReference type="Gene3D" id="1.10.287.1490">
    <property type="match status" value="1"/>
</dbReference>
<dbReference type="NCBIfam" id="NF006543">
    <property type="entry name" value="PRK09039.1-2"/>
    <property type="match status" value="1"/>
</dbReference>
<sequence>MSRIRRSRGEAEDYWPGFVDALATLLLVVVFLLALFIAAQFTLGRVLSSKDAALEDARSRLLALADMLALEKTKTNTANDQIARLQVTLQAAKNAATAQAAIISGLQTQIESGTTALAQVSEKLAAEQQLSKTAQTEITALTAQLAALNAQLASLRTALEAAEAKDATQKTQIVNLGKRLNAALARQVSELARYKSEFLAKMLTVMADREGVRIEGDRFVFESDVLFASASAELNEAGEQQLAVIANAIIEIAEQIPSKIEWVIRVDGHTDVVPIRSKYASNWELSTARALSVVRFFEAAGVPPTHLAAAGFGQYHPLDRGRSAEALAKNRRIELKMDSR</sequence>
<evidence type="ECO:0000256" key="1">
    <source>
        <dbReference type="SAM" id="Coils"/>
    </source>
</evidence>
<dbReference type="PANTHER" id="PTHR30329:SF21">
    <property type="entry name" value="LIPOPROTEIN YIAD-RELATED"/>
    <property type="match status" value="1"/>
</dbReference>
<dbReference type="AlphaFoldDB" id="A0A3B0R754"/>